<evidence type="ECO:0000313" key="3">
    <source>
        <dbReference type="Proteomes" id="UP000240760"/>
    </source>
</evidence>
<feature type="compositionally biased region" description="Polar residues" evidence="1">
    <location>
        <begin position="559"/>
        <end position="581"/>
    </location>
</feature>
<evidence type="ECO:0000313" key="2">
    <source>
        <dbReference type="EMBL" id="PTB73888.1"/>
    </source>
</evidence>
<feature type="compositionally biased region" description="Low complexity" evidence="1">
    <location>
        <begin position="409"/>
        <end position="419"/>
    </location>
</feature>
<feature type="compositionally biased region" description="Polar residues" evidence="1">
    <location>
        <begin position="48"/>
        <end position="62"/>
    </location>
</feature>
<reference evidence="2 3" key="1">
    <citation type="submission" date="2016-07" db="EMBL/GenBank/DDBJ databases">
        <title>Multiple horizontal gene transfer events from other fungi enriched the ability of initially mycotrophic Trichoderma (Ascomycota) to feed on dead plant biomass.</title>
        <authorList>
            <consortium name="DOE Joint Genome Institute"/>
            <person name="Aerts A."/>
            <person name="Atanasova L."/>
            <person name="Chenthamara K."/>
            <person name="Zhang J."/>
            <person name="Grujic M."/>
            <person name="Henrissat B."/>
            <person name="Kuo A."/>
            <person name="Salamov A."/>
            <person name="Lipzen A."/>
            <person name="Labutti K."/>
            <person name="Barry K."/>
            <person name="Miao Y."/>
            <person name="Rahimi M.J."/>
            <person name="Shen Q."/>
            <person name="Grigoriev I.V."/>
            <person name="Kubicek C.P."/>
            <person name="Druzhinina I.S."/>
        </authorList>
    </citation>
    <scope>NUCLEOTIDE SEQUENCE [LARGE SCALE GENOMIC DNA]</scope>
    <source>
        <strain evidence="2 3">ATCC 18648</strain>
    </source>
</reference>
<dbReference type="EMBL" id="KZ679137">
    <property type="protein sequence ID" value="PTB73888.1"/>
    <property type="molecule type" value="Genomic_DNA"/>
</dbReference>
<feature type="region of interest" description="Disordered" evidence="1">
    <location>
        <begin position="409"/>
        <end position="434"/>
    </location>
</feature>
<protein>
    <submittedName>
        <fullName evidence="2">Uncharacterized protein</fullName>
    </submittedName>
</protein>
<feature type="compositionally biased region" description="Pro residues" evidence="1">
    <location>
        <begin position="19"/>
        <end position="32"/>
    </location>
</feature>
<feature type="compositionally biased region" description="Low complexity" evidence="1">
    <location>
        <begin position="582"/>
        <end position="592"/>
    </location>
</feature>
<feature type="region of interest" description="Disordered" evidence="1">
    <location>
        <begin position="553"/>
        <end position="614"/>
    </location>
</feature>
<dbReference type="OrthoDB" id="4776573at2759"/>
<name>A0A2T4BX42_TRILO</name>
<sequence length="614" mass="68831">MDQTSWLDLSLSPDGEVIPIPPSPPKSPPASSPPKLTRSRSLLERATSRASQHSASPNTSRTDVQHHQQQQQKLSGRPSLPPWDRTVDVVYHKYRHGDPKPDKSTAINALTNKFFALHKRNKPNQRLPEHIRRRILEHLVTSHETLEKSKPISLNAFAWNQDCWEPSDFIPLGKVLATFRPYMSVSFEFYSTIFITLLSEYSFHVTFSPFIAPRLNPLAATWLNKYSPFVRSLVIEIDLSRLGLGPVPEAAHLLPCTANLQRLLHAFSLSQLQRAPEAPLESLILACRRFHGQREDVPAPPSAPTVKSKTSIRGIFPEELPNQSFIAEISGRLSSCDIPGMIARALSPAPDESFEHSNLSFEESYLAQDAESEHAESSYIYSYDDDDDDEDADIVNISFISDNNSYASYSSSSSNSSSNPETLAIPEEDEQPPPYCPDEHLSVCNHLVRLRNNVNSLRMAGFSEAYTSAFIATLFPESRVQPLRFHAYRVAPSTFWPRLRNQKSMVDDGGRGGGGVVLDDHEIIPEPCIFPEGPFQLPPPVMYKCPSIISLPNHRPRKNTASSGSSWPSQKSVESNEEANTSKSSRSSYEKSAVQRLLKRYRKSRRRPRPTSAP</sequence>
<dbReference type="AlphaFoldDB" id="A0A2T4BX42"/>
<evidence type="ECO:0000256" key="1">
    <source>
        <dbReference type="SAM" id="MobiDB-lite"/>
    </source>
</evidence>
<proteinExistence type="predicted"/>
<dbReference type="Proteomes" id="UP000240760">
    <property type="component" value="Unassembled WGS sequence"/>
</dbReference>
<keyword evidence="3" id="KW-1185">Reference proteome</keyword>
<accession>A0A2T4BX42</accession>
<organism evidence="2 3">
    <name type="scientific">Trichoderma longibrachiatum ATCC 18648</name>
    <dbReference type="NCBI Taxonomy" id="983965"/>
    <lineage>
        <taxon>Eukaryota</taxon>
        <taxon>Fungi</taxon>
        <taxon>Dikarya</taxon>
        <taxon>Ascomycota</taxon>
        <taxon>Pezizomycotina</taxon>
        <taxon>Sordariomycetes</taxon>
        <taxon>Hypocreomycetidae</taxon>
        <taxon>Hypocreales</taxon>
        <taxon>Hypocreaceae</taxon>
        <taxon>Trichoderma</taxon>
    </lineage>
</organism>
<feature type="compositionally biased region" description="Basic residues" evidence="1">
    <location>
        <begin position="597"/>
        <end position="614"/>
    </location>
</feature>
<feature type="region of interest" description="Disordered" evidence="1">
    <location>
        <begin position="1"/>
        <end position="84"/>
    </location>
</feature>
<gene>
    <name evidence="2" type="ORF">M440DRAFT_1446444</name>
</gene>
<dbReference type="STRING" id="983965.A0A2T4BX42"/>